<evidence type="ECO:0000313" key="3">
    <source>
        <dbReference type="Proteomes" id="UP000242146"/>
    </source>
</evidence>
<feature type="compositionally biased region" description="Polar residues" evidence="1">
    <location>
        <begin position="193"/>
        <end position="214"/>
    </location>
</feature>
<feature type="compositionally biased region" description="Basic and acidic residues" evidence="1">
    <location>
        <begin position="88"/>
        <end position="97"/>
    </location>
</feature>
<feature type="region of interest" description="Disordered" evidence="1">
    <location>
        <begin position="193"/>
        <end position="217"/>
    </location>
</feature>
<feature type="compositionally biased region" description="Basic and acidic residues" evidence="1">
    <location>
        <begin position="37"/>
        <end position="54"/>
    </location>
</feature>
<dbReference type="EMBL" id="MCGT01000003">
    <property type="protein sequence ID" value="ORX61293.1"/>
    <property type="molecule type" value="Genomic_DNA"/>
</dbReference>
<proteinExistence type="predicted"/>
<sequence>MAEEWPGISNSATEEKVKESVPLQIPNEQLSSTVSLEEERQNKRLKCSSHDKKQYVNQDQYSIQQEDCRPLHDSTNHTVTLSPNKKPAPSEKEDHSASTDLSDDDNVWLEFDDIGLPSLLNQIDNSVSTTASSLPTTEMLLQQTEKTLYSFGGFKSAGSKKNVAPSKQAFLTASRAVYRLLSEPKDSFPADLSQATATTVSSTPPLTDDSTATSPLVKRSPNSIALAPAPSDTCVSIPGQSRPATTLQCAPDTSSCQYEEYIQNFGGFRTAGSKRRSIHVSDEARLHAASIFAPITTPTILTQAPQCSSRPSLNDASTSHLEPNHSFLFSAQELLSISRRPVENQKVNEMLRRRQLRSSFLKNWTRSQTKTRHLT</sequence>
<name>A0A1X2GTH9_9FUNG</name>
<reference evidence="2 3" key="1">
    <citation type="submission" date="2016-07" db="EMBL/GenBank/DDBJ databases">
        <title>Pervasive Adenine N6-methylation of Active Genes in Fungi.</title>
        <authorList>
            <consortium name="DOE Joint Genome Institute"/>
            <person name="Mondo S.J."/>
            <person name="Dannebaum R.O."/>
            <person name="Kuo R.C."/>
            <person name="Labutti K."/>
            <person name="Haridas S."/>
            <person name="Kuo A."/>
            <person name="Salamov A."/>
            <person name="Ahrendt S.R."/>
            <person name="Lipzen A."/>
            <person name="Sullivan W."/>
            <person name="Andreopoulos W.B."/>
            <person name="Clum A."/>
            <person name="Lindquist E."/>
            <person name="Daum C."/>
            <person name="Ramamoorthy G.K."/>
            <person name="Gryganskyi A."/>
            <person name="Culley D."/>
            <person name="Magnuson J.K."/>
            <person name="James T.Y."/>
            <person name="O'Malley M.A."/>
            <person name="Stajich J.E."/>
            <person name="Spatafora J.W."/>
            <person name="Visel A."/>
            <person name="Grigoriev I.V."/>
        </authorList>
    </citation>
    <scope>NUCLEOTIDE SEQUENCE [LARGE SCALE GENOMIC DNA]</scope>
    <source>
        <strain evidence="2 3">NRRL 3301</strain>
    </source>
</reference>
<evidence type="ECO:0000256" key="1">
    <source>
        <dbReference type="SAM" id="MobiDB-lite"/>
    </source>
</evidence>
<feature type="compositionally biased region" description="Basic and acidic residues" evidence="1">
    <location>
        <begin position="66"/>
        <end position="75"/>
    </location>
</feature>
<protein>
    <submittedName>
        <fullName evidence="2">Uncharacterized protein</fullName>
    </submittedName>
</protein>
<keyword evidence="3" id="KW-1185">Reference proteome</keyword>
<feature type="compositionally biased region" description="Polar residues" evidence="1">
    <location>
        <begin position="26"/>
        <end position="35"/>
    </location>
</feature>
<dbReference type="AlphaFoldDB" id="A0A1X2GTH9"/>
<feature type="compositionally biased region" description="Polar residues" evidence="1">
    <location>
        <begin position="55"/>
        <end position="65"/>
    </location>
</feature>
<comment type="caution">
    <text evidence="2">The sequence shown here is derived from an EMBL/GenBank/DDBJ whole genome shotgun (WGS) entry which is preliminary data.</text>
</comment>
<evidence type="ECO:0000313" key="2">
    <source>
        <dbReference type="EMBL" id="ORX61293.1"/>
    </source>
</evidence>
<feature type="region of interest" description="Disordered" evidence="1">
    <location>
        <begin position="1"/>
        <end position="103"/>
    </location>
</feature>
<organism evidence="2 3">
    <name type="scientific">Hesseltinella vesiculosa</name>
    <dbReference type="NCBI Taxonomy" id="101127"/>
    <lineage>
        <taxon>Eukaryota</taxon>
        <taxon>Fungi</taxon>
        <taxon>Fungi incertae sedis</taxon>
        <taxon>Mucoromycota</taxon>
        <taxon>Mucoromycotina</taxon>
        <taxon>Mucoromycetes</taxon>
        <taxon>Mucorales</taxon>
        <taxon>Cunninghamellaceae</taxon>
        <taxon>Hesseltinella</taxon>
    </lineage>
</organism>
<gene>
    <name evidence="2" type="ORF">DM01DRAFT_1118999</name>
</gene>
<accession>A0A1X2GTH9</accession>
<dbReference type="Proteomes" id="UP000242146">
    <property type="component" value="Unassembled WGS sequence"/>
</dbReference>